<sequence length="110" mass="12971">MSISWDNWHKNRMTSGKRNPYHKSRTLSVVLTKQESLMLPTMHLVRSWSAPRPWGRTVLCLLTAHHTDRGESTIVHFSWGHKKNKLTLEKEEILNNNNNKKIKENSKEIR</sequence>
<protein>
    <submittedName>
        <fullName evidence="1">Uncharacterized protein</fullName>
    </submittedName>
</protein>
<evidence type="ECO:0000313" key="2">
    <source>
        <dbReference type="Proteomes" id="UP000092124"/>
    </source>
</evidence>
<dbReference type="AlphaFoldDB" id="A0A1A6HUE4"/>
<evidence type="ECO:0000313" key="1">
    <source>
        <dbReference type="EMBL" id="OBS81861.1"/>
    </source>
</evidence>
<proteinExistence type="predicted"/>
<accession>A0A1A6HUE4</accession>
<name>A0A1A6HUE4_NEOLE</name>
<comment type="caution">
    <text evidence="1">The sequence shown here is derived from an EMBL/GenBank/DDBJ whole genome shotgun (WGS) entry which is preliminary data.</text>
</comment>
<dbReference type="EMBL" id="LZPO01008898">
    <property type="protein sequence ID" value="OBS81861.1"/>
    <property type="molecule type" value="Genomic_DNA"/>
</dbReference>
<dbReference type="Proteomes" id="UP000092124">
    <property type="component" value="Unassembled WGS sequence"/>
</dbReference>
<gene>
    <name evidence="1" type="ORF">A6R68_24149</name>
</gene>
<organism evidence="1 2">
    <name type="scientific">Neotoma lepida</name>
    <name type="common">Desert woodrat</name>
    <dbReference type="NCBI Taxonomy" id="56216"/>
    <lineage>
        <taxon>Eukaryota</taxon>
        <taxon>Metazoa</taxon>
        <taxon>Chordata</taxon>
        <taxon>Craniata</taxon>
        <taxon>Vertebrata</taxon>
        <taxon>Euteleostomi</taxon>
        <taxon>Mammalia</taxon>
        <taxon>Eutheria</taxon>
        <taxon>Euarchontoglires</taxon>
        <taxon>Glires</taxon>
        <taxon>Rodentia</taxon>
        <taxon>Myomorpha</taxon>
        <taxon>Muroidea</taxon>
        <taxon>Cricetidae</taxon>
        <taxon>Neotominae</taxon>
        <taxon>Neotoma</taxon>
    </lineage>
</organism>
<reference evidence="1 2" key="1">
    <citation type="submission" date="2016-06" db="EMBL/GenBank/DDBJ databases">
        <title>The Draft Genome Sequence and Annotation of the Desert Woodrat Neotoma lepida.</title>
        <authorList>
            <person name="Campbell M."/>
            <person name="Oakeson K.F."/>
            <person name="Yandell M."/>
            <person name="Halpert J.R."/>
            <person name="Dearing D."/>
        </authorList>
    </citation>
    <scope>NUCLEOTIDE SEQUENCE [LARGE SCALE GENOMIC DNA]</scope>
    <source>
        <strain evidence="1">417</strain>
        <tissue evidence="1">Liver</tissue>
    </source>
</reference>
<keyword evidence="2" id="KW-1185">Reference proteome</keyword>